<dbReference type="GO" id="GO:0005737">
    <property type="term" value="C:cytoplasm"/>
    <property type="evidence" value="ECO:0007669"/>
    <property type="project" value="UniProtKB-SubCell"/>
</dbReference>
<accession>A0A839A9F5</accession>
<feature type="domain" description="Radical SAM core" evidence="17">
    <location>
        <begin position="48"/>
        <end position="280"/>
    </location>
</feature>
<dbReference type="SUPFAM" id="SSF102114">
    <property type="entry name" value="Radical SAM enzymes"/>
    <property type="match status" value="1"/>
</dbReference>
<evidence type="ECO:0000256" key="1">
    <source>
        <dbReference type="ARBA" id="ARBA00004496"/>
    </source>
</evidence>
<dbReference type="InterPro" id="IPR058240">
    <property type="entry name" value="rSAM_sf"/>
</dbReference>
<evidence type="ECO:0000256" key="16">
    <source>
        <dbReference type="PIRSR" id="PIRSR000167-2"/>
    </source>
</evidence>
<feature type="binding site" evidence="16">
    <location>
        <position position="70"/>
    </location>
    <ligand>
        <name>[4Fe-4S] cluster</name>
        <dbReference type="ChEBI" id="CHEBI:49883"/>
        <note>4Fe-4S-S-AdoMet</note>
    </ligand>
</feature>
<comment type="similarity">
    <text evidence="3 14">Belongs to the anaerobic coproporphyrinogen-III oxidase family.</text>
</comment>
<comment type="pathway">
    <text evidence="2 14">Porphyrin-containing compound metabolism; protoporphyrin-IX biosynthesis; protoporphyrinogen-IX from coproporphyrinogen-III (AdoMet route): step 1/1.</text>
</comment>
<keyword evidence="9 14" id="KW-0560">Oxidoreductase</keyword>
<feature type="binding site" evidence="15">
    <location>
        <position position="210"/>
    </location>
    <ligand>
        <name>S-adenosyl-L-methionine</name>
        <dbReference type="ChEBI" id="CHEBI:59789"/>
        <label>2</label>
    </ligand>
</feature>
<keyword evidence="6 14" id="KW-0963">Cytoplasm</keyword>
<evidence type="ECO:0000256" key="7">
    <source>
        <dbReference type="ARBA" id="ARBA00022691"/>
    </source>
</evidence>
<dbReference type="Gene3D" id="3.20.20.70">
    <property type="entry name" value="Aldolase class I"/>
    <property type="match status" value="1"/>
</dbReference>
<dbReference type="PROSITE" id="PS51918">
    <property type="entry name" value="RADICAL_SAM"/>
    <property type="match status" value="1"/>
</dbReference>
<feature type="binding site" evidence="15">
    <location>
        <position position="113"/>
    </location>
    <ligand>
        <name>S-adenosyl-L-methionine</name>
        <dbReference type="ChEBI" id="CHEBI:59789"/>
        <label>1</label>
    </ligand>
</feature>
<comment type="catalytic activity">
    <reaction evidence="13 14">
        <text>coproporphyrinogen III + 2 S-adenosyl-L-methionine = protoporphyrinogen IX + 2 5'-deoxyadenosine + 2 L-methionine + 2 CO2</text>
        <dbReference type="Rhea" id="RHEA:15425"/>
        <dbReference type="ChEBI" id="CHEBI:16526"/>
        <dbReference type="ChEBI" id="CHEBI:17319"/>
        <dbReference type="ChEBI" id="CHEBI:57307"/>
        <dbReference type="ChEBI" id="CHEBI:57309"/>
        <dbReference type="ChEBI" id="CHEBI:57844"/>
        <dbReference type="ChEBI" id="CHEBI:59789"/>
        <dbReference type="EC" id="1.3.98.3"/>
    </reaction>
</comment>
<keyword evidence="5 14" id="KW-0004">4Fe-4S</keyword>
<feature type="binding site" evidence="15">
    <location>
        <position position="146"/>
    </location>
    <ligand>
        <name>S-adenosyl-L-methionine</name>
        <dbReference type="ChEBI" id="CHEBI:59789"/>
        <label>1</label>
    </ligand>
</feature>
<evidence type="ECO:0000256" key="6">
    <source>
        <dbReference type="ARBA" id="ARBA00022490"/>
    </source>
</evidence>
<organism evidence="18 19">
    <name type="scientific">Stappia albiluteola</name>
    <dbReference type="NCBI Taxonomy" id="2758565"/>
    <lineage>
        <taxon>Bacteria</taxon>
        <taxon>Pseudomonadati</taxon>
        <taxon>Pseudomonadota</taxon>
        <taxon>Alphaproteobacteria</taxon>
        <taxon>Hyphomicrobiales</taxon>
        <taxon>Stappiaceae</taxon>
        <taxon>Stappia</taxon>
    </lineage>
</organism>
<evidence type="ECO:0000256" key="12">
    <source>
        <dbReference type="ARBA" id="ARBA00023244"/>
    </source>
</evidence>
<feature type="binding site" evidence="15">
    <location>
        <position position="244"/>
    </location>
    <ligand>
        <name>S-adenosyl-L-methionine</name>
        <dbReference type="ChEBI" id="CHEBI:59789"/>
        <label>2</label>
    </ligand>
</feature>
<dbReference type="GO" id="GO:0004109">
    <property type="term" value="F:coproporphyrinogen oxidase activity"/>
    <property type="evidence" value="ECO:0007669"/>
    <property type="project" value="InterPro"/>
</dbReference>
<dbReference type="InterPro" id="IPR034505">
    <property type="entry name" value="Coproporphyrinogen-III_oxidase"/>
</dbReference>
<evidence type="ECO:0000256" key="13">
    <source>
        <dbReference type="ARBA" id="ARBA00048321"/>
    </source>
</evidence>
<evidence type="ECO:0000256" key="10">
    <source>
        <dbReference type="ARBA" id="ARBA00023004"/>
    </source>
</evidence>
<feature type="binding site" evidence="15">
    <location>
        <position position="330"/>
    </location>
    <ligand>
        <name>S-adenosyl-L-methionine</name>
        <dbReference type="ChEBI" id="CHEBI:59789"/>
        <label>1</label>
    </ligand>
</feature>
<evidence type="ECO:0000256" key="8">
    <source>
        <dbReference type="ARBA" id="ARBA00022723"/>
    </source>
</evidence>
<gene>
    <name evidence="18" type="primary">hemN</name>
    <name evidence="18" type="ORF">H2509_00955</name>
</gene>
<evidence type="ECO:0000256" key="3">
    <source>
        <dbReference type="ARBA" id="ARBA00005493"/>
    </source>
</evidence>
<dbReference type="Pfam" id="PF04055">
    <property type="entry name" value="Radical_SAM"/>
    <property type="match status" value="1"/>
</dbReference>
<evidence type="ECO:0000313" key="18">
    <source>
        <dbReference type="EMBL" id="MBA5775688.1"/>
    </source>
</evidence>
<evidence type="ECO:0000256" key="15">
    <source>
        <dbReference type="PIRSR" id="PIRSR000167-1"/>
    </source>
</evidence>
<feature type="binding site" evidence="16">
    <location>
        <position position="67"/>
    </location>
    <ligand>
        <name>[4Fe-4S] cluster</name>
        <dbReference type="ChEBI" id="CHEBI:49883"/>
        <note>4Fe-4S-S-AdoMet</note>
    </ligand>
</feature>
<dbReference type="EC" id="1.3.98.3" evidence="14"/>
<dbReference type="SFLD" id="SFLDS00029">
    <property type="entry name" value="Radical_SAM"/>
    <property type="match status" value="1"/>
</dbReference>
<evidence type="ECO:0000256" key="11">
    <source>
        <dbReference type="ARBA" id="ARBA00023014"/>
    </source>
</evidence>
<feature type="binding site" evidence="15">
    <location>
        <position position="57"/>
    </location>
    <ligand>
        <name>S-adenosyl-L-methionine</name>
        <dbReference type="ChEBI" id="CHEBI:59789"/>
        <label>1</label>
    </ligand>
</feature>
<dbReference type="NCBIfam" id="TIGR00538">
    <property type="entry name" value="hemN"/>
    <property type="match status" value="1"/>
</dbReference>
<keyword evidence="12 14" id="KW-0627">Porphyrin biosynthesis</keyword>
<comment type="subunit">
    <text evidence="4">Monomer.</text>
</comment>
<feature type="binding site" evidence="15">
    <location>
        <position position="185"/>
    </location>
    <ligand>
        <name>S-adenosyl-L-methionine</name>
        <dbReference type="ChEBI" id="CHEBI:59789"/>
        <label>2</label>
    </ligand>
</feature>
<dbReference type="PANTHER" id="PTHR13932">
    <property type="entry name" value="COPROPORPHYRINIGEN III OXIDASE"/>
    <property type="match status" value="1"/>
</dbReference>
<dbReference type="SFLD" id="SFLDG01065">
    <property type="entry name" value="anaerobic_coproporphyrinogen-I"/>
    <property type="match status" value="1"/>
</dbReference>
<dbReference type="InterPro" id="IPR006638">
    <property type="entry name" value="Elp3/MiaA/NifB-like_rSAM"/>
</dbReference>
<feature type="binding site" evidence="15">
    <location>
        <begin position="114"/>
        <end position="115"/>
    </location>
    <ligand>
        <name>S-adenosyl-L-methionine</name>
        <dbReference type="ChEBI" id="CHEBI:59789"/>
        <label>2</label>
    </ligand>
</feature>
<sequence>MNAPFLPAPTLLDTARRMVPRYTSYPTAPHFSAKVDAGTYGGWLEKVRETGEAISLYLHVPFCRTICNYCGCTTKAALRDDPVRAYAAVIHDEIALLADRLGPVAVSHIHWGGGTPNILPPDCFAAIVQDLQDRFRFRPDMEHAIELDPRHVTAEGARRLAALGINRASLGVQTLDPAVQKAIARIQPLPVVEASFAALREAGITAINADLMYGLPLQNLDVIRDTTERVVELRPSRFAIFGYAHVPWMKSHQRLIDEATLPDAEARIRQAALAREILEDSGYVEIGIDHFALPDDPLTAAQNEGRLHRNFQGYTDDAATTLIGIGASSISKTPWGFVQNAPDNHGWRRAIESGRLPTARGKAYEGDDRLRADVIEELLCRFEVSLTEVAARHGETLEAFSEDIRRLAPLERAGWVATEGGRVRILRHRHEIARVVASEFDAYLGRGGRHSAAV</sequence>
<dbReference type="InterPro" id="IPR004558">
    <property type="entry name" value="Coprogen_oxidase_HemN"/>
</dbReference>
<proteinExistence type="inferred from homology"/>
<keyword evidence="10 14" id="KW-0408">Iron</keyword>
<dbReference type="InterPro" id="IPR013785">
    <property type="entry name" value="Aldolase_TIM"/>
</dbReference>
<protein>
    <recommendedName>
        <fullName evidence="14">Coproporphyrinogen-III oxidase</fullName>
        <ecNumber evidence="14">1.3.98.3</ecNumber>
    </recommendedName>
</protein>
<comment type="cofactor">
    <cofactor evidence="14 16">
        <name>[4Fe-4S] cluster</name>
        <dbReference type="ChEBI" id="CHEBI:49883"/>
    </cofactor>
    <text evidence="14 16">Binds 1 [4Fe-4S] cluster. The cluster is coordinated with 3 cysteines and an exchangeable S-adenosyl-L-methionine.</text>
</comment>
<comment type="subcellular location">
    <subcellularLocation>
        <location evidence="1 14">Cytoplasm</location>
    </subcellularLocation>
</comment>
<feature type="binding site" evidence="15">
    <location>
        <begin position="69"/>
        <end position="71"/>
    </location>
    <ligand>
        <name>S-adenosyl-L-methionine</name>
        <dbReference type="ChEBI" id="CHEBI:59789"/>
        <label>2</label>
    </ligand>
</feature>
<dbReference type="Proteomes" id="UP000541109">
    <property type="component" value="Unassembled WGS sequence"/>
</dbReference>
<feature type="binding site" evidence="16">
    <location>
        <position position="63"/>
    </location>
    <ligand>
        <name>[4Fe-4S] cluster</name>
        <dbReference type="ChEBI" id="CHEBI:49883"/>
        <note>4Fe-4S-S-AdoMet</note>
    </ligand>
</feature>
<evidence type="ECO:0000259" key="17">
    <source>
        <dbReference type="PROSITE" id="PS51918"/>
    </source>
</evidence>
<reference evidence="18 19" key="1">
    <citation type="submission" date="2020-07" db="EMBL/GenBank/DDBJ databases">
        <title>Stappia sp., F7233, whole genome shotgun sequencing project.</title>
        <authorList>
            <person name="Jiang S."/>
            <person name="Liu Z.W."/>
            <person name="Du Z.J."/>
        </authorList>
    </citation>
    <scope>NUCLEOTIDE SEQUENCE [LARGE SCALE GENOMIC DNA]</scope>
    <source>
        <strain evidence="18 19">F7233</strain>
    </source>
</reference>
<comment type="caution">
    <text evidence="18">The sequence shown here is derived from an EMBL/GenBank/DDBJ whole genome shotgun (WGS) entry which is preliminary data.</text>
</comment>
<evidence type="ECO:0000256" key="5">
    <source>
        <dbReference type="ARBA" id="ARBA00022485"/>
    </source>
</evidence>
<dbReference type="GO" id="GO:0006782">
    <property type="term" value="P:protoporphyrinogen IX biosynthetic process"/>
    <property type="evidence" value="ECO:0007669"/>
    <property type="project" value="UniProtKB-UniPathway"/>
</dbReference>
<evidence type="ECO:0000313" key="19">
    <source>
        <dbReference type="Proteomes" id="UP000541109"/>
    </source>
</evidence>
<dbReference type="UniPathway" id="UPA00251">
    <property type="reaction ID" value="UER00323"/>
</dbReference>
<keyword evidence="8 14" id="KW-0479">Metal-binding</keyword>
<evidence type="ECO:0000256" key="2">
    <source>
        <dbReference type="ARBA" id="ARBA00004785"/>
    </source>
</evidence>
<keyword evidence="7 14" id="KW-0949">S-adenosyl-L-methionine</keyword>
<name>A0A839A9F5_9HYPH</name>
<keyword evidence="19" id="KW-1185">Reference proteome</keyword>
<dbReference type="PIRSF" id="PIRSF000167">
    <property type="entry name" value="HemN"/>
    <property type="match status" value="1"/>
</dbReference>
<dbReference type="EMBL" id="JACFXV010000029">
    <property type="protein sequence ID" value="MBA5775688.1"/>
    <property type="molecule type" value="Genomic_DNA"/>
</dbReference>
<dbReference type="AlphaFoldDB" id="A0A839A9F5"/>
<dbReference type="GO" id="GO:0051989">
    <property type="term" value="F:coproporphyrinogen dehydrogenase activity"/>
    <property type="evidence" value="ECO:0007669"/>
    <property type="project" value="UniProtKB-EC"/>
</dbReference>
<dbReference type="InterPro" id="IPR007197">
    <property type="entry name" value="rSAM"/>
</dbReference>
<dbReference type="Gene3D" id="1.10.10.920">
    <property type="match status" value="1"/>
</dbReference>
<dbReference type="RefSeq" id="WP_182161379.1">
    <property type="nucleotide sequence ID" value="NZ_JACFXV010000029.1"/>
</dbReference>
<evidence type="ECO:0000256" key="4">
    <source>
        <dbReference type="ARBA" id="ARBA00011245"/>
    </source>
</evidence>
<dbReference type="SMART" id="SM00729">
    <property type="entry name" value="Elp3"/>
    <property type="match status" value="1"/>
</dbReference>
<feature type="binding site" evidence="15">
    <location>
        <position position="173"/>
    </location>
    <ligand>
        <name>S-adenosyl-L-methionine</name>
        <dbReference type="ChEBI" id="CHEBI:59789"/>
        <label>2</label>
    </ligand>
</feature>
<dbReference type="GO" id="GO:0051539">
    <property type="term" value="F:4 iron, 4 sulfur cluster binding"/>
    <property type="evidence" value="ECO:0007669"/>
    <property type="project" value="UniProtKB-KW"/>
</dbReference>
<dbReference type="PANTHER" id="PTHR13932:SF6">
    <property type="entry name" value="OXYGEN-INDEPENDENT COPROPORPHYRINOGEN III OXIDASE"/>
    <property type="match status" value="1"/>
</dbReference>
<evidence type="ECO:0000256" key="14">
    <source>
        <dbReference type="PIRNR" id="PIRNR000167"/>
    </source>
</evidence>
<dbReference type="GO" id="GO:0046872">
    <property type="term" value="F:metal ion binding"/>
    <property type="evidence" value="ECO:0007669"/>
    <property type="project" value="UniProtKB-KW"/>
</dbReference>
<keyword evidence="11 14" id="KW-0411">Iron-sulfur</keyword>
<evidence type="ECO:0000256" key="9">
    <source>
        <dbReference type="ARBA" id="ARBA00023002"/>
    </source>
</evidence>